<organism evidence="1 2">
    <name type="scientific">Heyndrickxia oleronia</name>
    <dbReference type="NCBI Taxonomy" id="38875"/>
    <lineage>
        <taxon>Bacteria</taxon>
        <taxon>Bacillati</taxon>
        <taxon>Bacillota</taxon>
        <taxon>Bacilli</taxon>
        <taxon>Bacillales</taxon>
        <taxon>Bacillaceae</taxon>
        <taxon>Heyndrickxia</taxon>
    </lineage>
</organism>
<dbReference type="RefSeq" id="WP_058006424.1">
    <property type="nucleotide sequence ID" value="NZ_CP065424.1"/>
</dbReference>
<protein>
    <submittedName>
        <fullName evidence="1">Uncharacterized protein</fullName>
    </submittedName>
</protein>
<dbReference type="AlphaFoldDB" id="A0A8E2LD46"/>
<comment type="caution">
    <text evidence="1">The sequence shown here is derived from an EMBL/GenBank/DDBJ whole genome shotgun (WGS) entry which is preliminary data.</text>
</comment>
<sequence>MFDPTAYDNLKVILEGAVYDLDLSGELKIIERNDIVDLAKIVRRYEITYILVNQPSIKANISLEANLNQLASELLNIENQSMFGANIAISFSWNTSENTKDFFHSIKSHWGPEHIYEEKQIISSLHGSHEEMTIRFSRTMTEEMVDDLVEMFHYSIVTIKKLLTGTG</sequence>
<evidence type="ECO:0000313" key="1">
    <source>
        <dbReference type="EMBL" id="OOP65899.1"/>
    </source>
</evidence>
<reference evidence="1 2" key="1">
    <citation type="submission" date="2017-01" db="EMBL/GenBank/DDBJ databases">
        <title>Draft genome sequence of Bacillus oleronius.</title>
        <authorList>
            <person name="Allam M."/>
        </authorList>
    </citation>
    <scope>NUCLEOTIDE SEQUENCE [LARGE SCALE GENOMIC DNA]</scope>
    <source>
        <strain evidence="1 2">DSM 9356</strain>
    </source>
</reference>
<accession>A0A8E2LD46</accession>
<dbReference type="Proteomes" id="UP000189761">
    <property type="component" value="Unassembled WGS sequence"/>
</dbReference>
<evidence type="ECO:0000313" key="2">
    <source>
        <dbReference type="Proteomes" id="UP000189761"/>
    </source>
</evidence>
<gene>
    <name evidence="1" type="ORF">BWZ43_23810</name>
</gene>
<proteinExistence type="predicted"/>
<name>A0A8E2LD46_9BACI</name>
<keyword evidence="2" id="KW-1185">Reference proteome</keyword>
<dbReference type="EMBL" id="MTLA01000425">
    <property type="protein sequence ID" value="OOP65899.1"/>
    <property type="molecule type" value="Genomic_DNA"/>
</dbReference>